<evidence type="ECO:0000313" key="3">
    <source>
        <dbReference type="Proteomes" id="UP001348149"/>
    </source>
</evidence>
<proteinExistence type="predicted"/>
<evidence type="ECO:0000313" key="2">
    <source>
        <dbReference type="EMBL" id="MEC3863239.1"/>
    </source>
</evidence>
<dbReference type="Proteomes" id="UP001348149">
    <property type="component" value="Unassembled WGS sequence"/>
</dbReference>
<keyword evidence="1" id="KW-0472">Membrane</keyword>
<keyword evidence="1" id="KW-1133">Transmembrane helix</keyword>
<sequence length="142" mass="15789">MSDEEPPKPDYSSLVRIMKRQAQILQSVSGVDNRAEDEAQAIAEDKYEDIQRQKAETAGLKEKNRDLRHNRKLRSAYAKSVFCYLIWYSVFVAVVLVLSGFNICGFSLHEDVLKFLVGSTAAAAIGLVYAVTNGLFDGVGKK</sequence>
<evidence type="ECO:0000256" key="1">
    <source>
        <dbReference type="SAM" id="Phobius"/>
    </source>
</evidence>
<name>A0ABU6HLB1_9RHOB</name>
<dbReference type="EMBL" id="JAYLLH010000044">
    <property type="protein sequence ID" value="MEC3863239.1"/>
    <property type="molecule type" value="Genomic_DNA"/>
</dbReference>
<protein>
    <submittedName>
        <fullName evidence="2">Uncharacterized protein</fullName>
    </submittedName>
</protein>
<accession>A0ABU6HLB1</accession>
<keyword evidence="1" id="KW-0812">Transmembrane</keyword>
<dbReference type="RefSeq" id="WP_326299308.1">
    <property type="nucleotide sequence ID" value="NZ_JAYLLH010000044.1"/>
</dbReference>
<keyword evidence="3" id="KW-1185">Reference proteome</keyword>
<feature type="transmembrane region" description="Helical" evidence="1">
    <location>
        <begin position="115"/>
        <end position="136"/>
    </location>
</feature>
<comment type="caution">
    <text evidence="2">The sequence shown here is derived from an EMBL/GenBank/DDBJ whole genome shotgun (WGS) entry which is preliminary data.</text>
</comment>
<feature type="transmembrane region" description="Helical" evidence="1">
    <location>
        <begin position="81"/>
        <end position="103"/>
    </location>
</feature>
<gene>
    <name evidence="2" type="ORF">VK792_18250</name>
</gene>
<reference evidence="2 3" key="1">
    <citation type="submission" date="2024-01" db="EMBL/GenBank/DDBJ databases">
        <title>Mesobacterium rodlantinim sp. nov., isolated from shallow sea hydrothermal systems off Kueishantao Island.</title>
        <authorList>
            <person name="Su Z."/>
            <person name="Tang K."/>
        </authorList>
    </citation>
    <scope>NUCLEOTIDE SEQUENCE [LARGE SCALE GENOMIC DNA]</scope>
    <source>
        <strain evidence="2 3">TK19101</strain>
    </source>
</reference>
<organism evidence="2 3">
    <name type="scientific">Mesobacterium hydrothermale</name>
    <dbReference type="NCBI Taxonomy" id="3111907"/>
    <lineage>
        <taxon>Bacteria</taxon>
        <taxon>Pseudomonadati</taxon>
        <taxon>Pseudomonadota</taxon>
        <taxon>Alphaproteobacteria</taxon>
        <taxon>Rhodobacterales</taxon>
        <taxon>Roseobacteraceae</taxon>
        <taxon>Mesobacterium</taxon>
    </lineage>
</organism>